<gene>
    <name evidence="1" type="ORF">IM755_10125</name>
</gene>
<comment type="caution">
    <text evidence="1">The sequence shown here is derived from an EMBL/GenBank/DDBJ whole genome shotgun (WGS) entry which is preliminary data.</text>
</comment>
<reference evidence="1 2" key="1">
    <citation type="submission" date="2020-10" db="EMBL/GenBank/DDBJ databases">
        <title>The genome sequence of Flavobacterium aquaticum 1Y8A.</title>
        <authorList>
            <person name="Liu Y."/>
        </authorList>
    </citation>
    <scope>NUCLEOTIDE SEQUENCE [LARGE SCALE GENOMIC DNA]</scope>
    <source>
        <strain evidence="1 2">1Y8A</strain>
    </source>
</reference>
<keyword evidence="2" id="KW-1185">Reference proteome</keyword>
<dbReference type="EMBL" id="JADFTZ010000005">
    <property type="protein sequence ID" value="MBE9577064.1"/>
    <property type="molecule type" value="Genomic_DNA"/>
</dbReference>
<sequence>MKSLFTFLLIILINHTILSQSDLTDLSKIKLCETKISDFGQPLTTVLVKELDKCPNGITPLKIPGYQHKSGFTFSSYKNVIFQIHLADSTIYKIILNKEFKGYLTDGKYIDLSTLKAKDIKHKDSLYWFKEGCSEYLGLGYKNFKFHIKQDKSIPSENTINQELYSEKNIEIVTIQSNCYKRE</sequence>
<proteinExistence type="predicted"/>
<name>A0ABR9WTT3_9FLAO</name>
<dbReference type="RefSeq" id="WP_194096436.1">
    <property type="nucleotide sequence ID" value="NZ_JADFTZ010000005.1"/>
</dbReference>
<protein>
    <submittedName>
        <fullName evidence="1">Uncharacterized protein</fullName>
    </submittedName>
</protein>
<evidence type="ECO:0000313" key="1">
    <source>
        <dbReference type="EMBL" id="MBE9577064.1"/>
    </source>
</evidence>
<evidence type="ECO:0000313" key="2">
    <source>
        <dbReference type="Proteomes" id="UP000656274"/>
    </source>
</evidence>
<dbReference type="Proteomes" id="UP000656274">
    <property type="component" value="Unassembled WGS sequence"/>
</dbReference>
<accession>A0ABR9WTT3</accession>
<organism evidence="1 2">
    <name type="scientific">Flavobacterium proteolyticum</name>
    <dbReference type="NCBI Taxonomy" id="2911683"/>
    <lineage>
        <taxon>Bacteria</taxon>
        <taxon>Pseudomonadati</taxon>
        <taxon>Bacteroidota</taxon>
        <taxon>Flavobacteriia</taxon>
        <taxon>Flavobacteriales</taxon>
        <taxon>Flavobacteriaceae</taxon>
        <taxon>Flavobacterium</taxon>
    </lineage>
</organism>